<dbReference type="PANTHER" id="PTHR22835:SF659">
    <property type="entry name" value="GDSL LIPASE_ACYLHYDROLASE, PUTATIVE (AFU_ORTHOLOGUE AFUA_2G00510)-RELATED"/>
    <property type="match status" value="1"/>
</dbReference>
<proteinExistence type="inferred from homology"/>
<evidence type="ECO:0000313" key="4">
    <source>
        <dbReference type="Proteomes" id="UP000696485"/>
    </source>
</evidence>
<dbReference type="CDD" id="cd01846">
    <property type="entry name" value="fatty_acyltransferase_like"/>
    <property type="match status" value="1"/>
</dbReference>
<dbReference type="InterPro" id="IPR036514">
    <property type="entry name" value="SGNH_hydro_sf"/>
</dbReference>
<dbReference type="PANTHER" id="PTHR22835">
    <property type="entry name" value="ZINC FINGER FYVE DOMAIN CONTAINING PROTEIN"/>
    <property type="match status" value="1"/>
</dbReference>
<evidence type="ECO:0000313" key="3">
    <source>
        <dbReference type="EMBL" id="KAF9326364.1"/>
    </source>
</evidence>
<reference evidence="3" key="1">
    <citation type="journal article" date="2020" name="Fungal Divers.">
        <title>Resolving the Mortierellaceae phylogeny through synthesis of multi-gene phylogenetics and phylogenomics.</title>
        <authorList>
            <person name="Vandepol N."/>
            <person name="Liber J."/>
            <person name="Desiro A."/>
            <person name="Na H."/>
            <person name="Kennedy M."/>
            <person name="Barry K."/>
            <person name="Grigoriev I.V."/>
            <person name="Miller A.N."/>
            <person name="O'Donnell K."/>
            <person name="Stajich J.E."/>
            <person name="Bonito G."/>
        </authorList>
    </citation>
    <scope>NUCLEOTIDE SEQUENCE</scope>
    <source>
        <strain evidence="3">NVP1</strain>
    </source>
</reference>
<keyword evidence="4" id="KW-1185">Reference proteome</keyword>
<dbReference type="InterPro" id="IPR001087">
    <property type="entry name" value="GDSL"/>
</dbReference>
<feature type="chain" id="PRO_5040402678" evidence="2">
    <location>
        <begin position="19"/>
        <end position="305"/>
    </location>
</feature>
<sequence length="305" mass="33899">MRLTLLPLALTAALAVSAAPVYEAYNCGRERIDQLAVFGDSYSDIRNVYELSKHTWPLPKTYFSGRFSNGPMWPEYVAREKRYKLLDYAYGGATSDASVVQGYSGSDSTLAVPGFIQQIQTYSPTTRSRATLARTLFAVNFQGNDFIFSPDIDTQVVLANLEGGIRELIAAGAKNFLIVENFNYGLVPYFSADPAVAAKYAAIAVKEHAEYQGLIRKLRNEFSGAKACHDGSGIDFKVLDLFEFFRKLTSPRELHRLGITETVKGCVSNDYKTVCPNPEKYFYYDGFHATTKIHREIAGAVVDLI</sequence>
<keyword evidence="2" id="KW-0732">Signal</keyword>
<evidence type="ECO:0000256" key="1">
    <source>
        <dbReference type="ARBA" id="ARBA00008668"/>
    </source>
</evidence>
<organism evidence="3 4">
    <name type="scientific">Podila minutissima</name>
    <dbReference type="NCBI Taxonomy" id="64525"/>
    <lineage>
        <taxon>Eukaryota</taxon>
        <taxon>Fungi</taxon>
        <taxon>Fungi incertae sedis</taxon>
        <taxon>Mucoromycota</taxon>
        <taxon>Mortierellomycotina</taxon>
        <taxon>Mortierellomycetes</taxon>
        <taxon>Mortierellales</taxon>
        <taxon>Mortierellaceae</taxon>
        <taxon>Podila</taxon>
    </lineage>
</organism>
<comment type="caution">
    <text evidence="3">The sequence shown here is derived from an EMBL/GenBank/DDBJ whole genome shotgun (WGS) entry which is preliminary data.</text>
</comment>
<protein>
    <submittedName>
        <fullName evidence="3">Uncharacterized protein</fullName>
    </submittedName>
</protein>
<gene>
    <name evidence="3" type="ORF">BG006_010194</name>
</gene>
<accession>A0A9P5VIP5</accession>
<evidence type="ECO:0000256" key="2">
    <source>
        <dbReference type="SAM" id="SignalP"/>
    </source>
</evidence>
<dbReference type="Proteomes" id="UP000696485">
    <property type="component" value="Unassembled WGS sequence"/>
</dbReference>
<name>A0A9P5VIP5_9FUNG</name>
<dbReference type="Pfam" id="PF00657">
    <property type="entry name" value="Lipase_GDSL"/>
    <property type="match status" value="1"/>
</dbReference>
<dbReference type="AlphaFoldDB" id="A0A9P5VIP5"/>
<dbReference type="GO" id="GO:0016788">
    <property type="term" value="F:hydrolase activity, acting on ester bonds"/>
    <property type="evidence" value="ECO:0007669"/>
    <property type="project" value="InterPro"/>
</dbReference>
<dbReference type="Gene3D" id="3.40.50.1110">
    <property type="entry name" value="SGNH hydrolase"/>
    <property type="match status" value="1"/>
</dbReference>
<dbReference type="EMBL" id="JAAAUY010000793">
    <property type="protein sequence ID" value="KAF9326364.1"/>
    <property type="molecule type" value="Genomic_DNA"/>
</dbReference>
<comment type="similarity">
    <text evidence="1">Belongs to the 'GDSL' lipolytic enzyme family.</text>
</comment>
<dbReference type="SUPFAM" id="SSF52266">
    <property type="entry name" value="SGNH hydrolase"/>
    <property type="match status" value="1"/>
</dbReference>
<feature type="signal peptide" evidence="2">
    <location>
        <begin position="1"/>
        <end position="18"/>
    </location>
</feature>